<organism evidence="1">
    <name type="scientific">Arundo donax</name>
    <name type="common">Giant reed</name>
    <name type="synonym">Donax arundinaceus</name>
    <dbReference type="NCBI Taxonomy" id="35708"/>
    <lineage>
        <taxon>Eukaryota</taxon>
        <taxon>Viridiplantae</taxon>
        <taxon>Streptophyta</taxon>
        <taxon>Embryophyta</taxon>
        <taxon>Tracheophyta</taxon>
        <taxon>Spermatophyta</taxon>
        <taxon>Magnoliopsida</taxon>
        <taxon>Liliopsida</taxon>
        <taxon>Poales</taxon>
        <taxon>Poaceae</taxon>
        <taxon>PACMAD clade</taxon>
        <taxon>Arundinoideae</taxon>
        <taxon>Arundineae</taxon>
        <taxon>Arundo</taxon>
    </lineage>
</organism>
<protein>
    <submittedName>
        <fullName evidence="1">Uncharacterized protein</fullName>
    </submittedName>
</protein>
<name>A0A0A9EQC2_ARUDO</name>
<accession>A0A0A9EQC2</accession>
<dbReference type="AlphaFoldDB" id="A0A0A9EQC2"/>
<proteinExistence type="predicted"/>
<dbReference type="EMBL" id="GBRH01196717">
    <property type="protein sequence ID" value="JAE01179.1"/>
    <property type="molecule type" value="Transcribed_RNA"/>
</dbReference>
<evidence type="ECO:0000313" key="1">
    <source>
        <dbReference type="EMBL" id="JAE01179.1"/>
    </source>
</evidence>
<reference evidence="1" key="1">
    <citation type="submission" date="2014-09" db="EMBL/GenBank/DDBJ databases">
        <authorList>
            <person name="Magalhaes I.L.F."/>
            <person name="Oliveira U."/>
            <person name="Santos F.R."/>
            <person name="Vidigal T.H.D.A."/>
            <person name="Brescovit A.D."/>
            <person name="Santos A.J."/>
        </authorList>
    </citation>
    <scope>NUCLEOTIDE SEQUENCE</scope>
    <source>
        <tissue evidence="1">Shoot tissue taken approximately 20 cm above the soil surface</tissue>
    </source>
</reference>
<sequence>MFIATAQPDETSLNSDKQLSSVKGLKDLPTGINC</sequence>
<reference evidence="1" key="2">
    <citation type="journal article" date="2015" name="Data Brief">
        <title>Shoot transcriptome of the giant reed, Arundo donax.</title>
        <authorList>
            <person name="Barrero R.A."/>
            <person name="Guerrero F.D."/>
            <person name="Moolhuijzen P."/>
            <person name="Goolsby J.A."/>
            <person name="Tidwell J."/>
            <person name="Bellgard S.E."/>
            <person name="Bellgard M.I."/>
        </authorList>
    </citation>
    <scope>NUCLEOTIDE SEQUENCE</scope>
    <source>
        <tissue evidence="1">Shoot tissue taken approximately 20 cm above the soil surface</tissue>
    </source>
</reference>